<evidence type="ECO:0000313" key="1">
    <source>
        <dbReference type="EMBL" id="TFK33940.1"/>
    </source>
</evidence>
<dbReference type="Proteomes" id="UP000308652">
    <property type="component" value="Unassembled WGS sequence"/>
</dbReference>
<reference evidence="1 2" key="1">
    <citation type="journal article" date="2019" name="Nat. Ecol. Evol.">
        <title>Megaphylogeny resolves global patterns of mushroom evolution.</title>
        <authorList>
            <person name="Varga T."/>
            <person name="Krizsan K."/>
            <person name="Foldi C."/>
            <person name="Dima B."/>
            <person name="Sanchez-Garcia M."/>
            <person name="Sanchez-Ramirez S."/>
            <person name="Szollosi G.J."/>
            <person name="Szarkandi J.G."/>
            <person name="Papp V."/>
            <person name="Albert L."/>
            <person name="Andreopoulos W."/>
            <person name="Angelini C."/>
            <person name="Antonin V."/>
            <person name="Barry K.W."/>
            <person name="Bougher N.L."/>
            <person name="Buchanan P."/>
            <person name="Buyck B."/>
            <person name="Bense V."/>
            <person name="Catcheside P."/>
            <person name="Chovatia M."/>
            <person name="Cooper J."/>
            <person name="Damon W."/>
            <person name="Desjardin D."/>
            <person name="Finy P."/>
            <person name="Geml J."/>
            <person name="Haridas S."/>
            <person name="Hughes K."/>
            <person name="Justo A."/>
            <person name="Karasinski D."/>
            <person name="Kautmanova I."/>
            <person name="Kiss B."/>
            <person name="Kocsube S."/>
            <person name="Kotiranta H."/>
            <person name="LaButti K.M."/>
            <person name="Lechner B.E."/>
            <person name="Liimatainen K."/>
            <person name="Lipzen A."/>
            <person name="Lukacs Z."/>
            <person name="Mihaltcheva S."/>
            <person name="Morgado L.N."/>
            <person name="Niskanen T."/>
            <person name="Noordeloos M.E."/>
            <person name="Ohm R.A."/>
            <person name="Ortiz-Santana B."/>
            <person name="Ovrebo C."/>
            <person name="Racz N."/>
            <person name="Riley R."/>
            <person name="Savchenko A."/>
            <person name="Shiryaev A."/>
            <person name="Soop K."/>
            <person name="Spirin V."/>
            <person name="Szebenyi C."/>
            <person name="Tomsovsky M."/>
            <person name="Tulloss R.E."/>
            <person name="Uehling J."/>
            <person name="Grigoriev I.V."/>
            <person name="Vagvolgyi C."/>
            <person name="Papp T."/>
            <person name="Martin F.M."/>
            <person name="Miettinen O."/>
            <person name="Hibbett D.S."/>
            <person name="Nagy L.G."/>
        </authorList>
    </citation>
    <scope>NUCLEOTIDE SEQUENCE [LARGE SCALE GENOMIC DNA]</scope>
    <source>
        <strain evidence="1 2">CBS 166.37</strain>
    </source>
</reference>
<proteinExistence type="predicted"/>
<sequence length="96" mass="11013">MTRARRIASGHAATVSNHRDTNRRPCYFLLHRSTSSLHAPMFLASSCFFCVYTTTFPLMLCNLQRSVHRCETTEPSVVLIIHSRSDVPTIWVCRIM</sequence>
<dbReference type="EMBL" id="ML213639">
    <property type="protein sequence ID" value="TFK33940.1"/>
    <property type="molecule type" value="Genomic_DNA"/>
</dbReference>
<protein>
    <submittedName>
        <fullName evidence="1">Uncharacterized protein</fullName>
    </submittedName>
</protein>
<keyword evidence="2" id="KW-1185">Reference proteome</keyword>
<organism evidence="1 2">
    <name type="scientific">Crucibulum laeve</name>
    <dbReference type="NCBI Taxonomy" id="68775"/>
    <lineage>
        <taxon>Eukaryota</taxon>
        <taxon>Fungi</taxon>
        <taxon>Dikarya</taxon>
        <taxon>Basidiomycota</taxon>
        <taxon>Agaricomycotina</taxon>
        <taxon>Agaricomycetes</taxon>
        <taxon>Agaricomycetidae</taxon>
        <taxon>Agaricales</taxon>
        <taxon>Agaricineae</taxon>
        <taxon>Nidulariaceae</taxon>
        <taxon>Crucibulum</taxon>
    </lineage>
</organism>
<name>A0A5C3LM61_9AGAR</name>
<accession>A0A5C3LM61</accession>
<gene>
    <name evidence="1" type="ORF">BDQ12DRAFT_690472</name>
</gene>
<dbReference type="AlphaFoldDB" id="A0A5C3LM61"/>
<evidence type="ECO:0000313" key="2">
    <source>
        <dbReference type="Proteomes" id="UP000308652"/>
    </source>
</evidence>